<dbReference type="AlphaFoldDB" id="A0A328C3Q6"/>
<protein>
    <recommendedName>
        <fullName evidence="1">Uncharacterized protein TP-0789 domain-containing protein</fullName>
    </recommendedName>
</protein>
<sequence length="285" mass="32340">MNLCAEPTTEALLKMGVMMTIADSRRFVAWSAALLALTFCVPAVAQSDAGEPSAQQLIDEAMERNALGFESGRAQLTLIVYDRAGERRERRLDVRARRANEQSATRVELTDPPEVRGQSFLFVEQSEGEDDVWMYVPAFNVTRRVEGRQKRGAFLGTHFTFADLESRDLREANYRRLPDERIGETPVYVVEARPKESAGSDYNRVVAYLRKDDRVPMRIRFFGKDNQLEKTLFSERLNRSEGGQVYIEQMTLRSEQGGYTTIVINALDPGAELPESIFSRDDLGR</sequence>
<keyword evidence="3" id="KW-1185">Reference proteome</keyword>
<gene>
    <name evidence="2" type="ORF">DL240_16090</name>
</gene>
<dbReference type="EMBL" id="QHKO01000009">
    <property type="protein sequence ID" value="RAL20556.1"/>
    <property type="molecule type" value="Genomic_DNA"/>
</dbReference>
<accession>A0A328C3Q6</accession>
<dbReference type="Gene3D" id="2.50.20.10">
    <property type="entry name" value="Lipoprotein localisation LolA/LolB/LppX"/>
    <property type="match status" value="1"/>
</dbReference>
<evidence type="ECO:0000259" key="1">
    <source>
        <dbReference type="Pfam" id="PF17131"/>
    </source>
</evidence>
<dbReference type="Proteomes" id="UP000249169">
    <property type="component" value="Unassembled WGS sequence"/>
</dbReference>
<reference evidence="2 3" key="1">
    <citation type="submission" date="2018-05" db="EMBL/GenBank/DDBJ databases">
        <title>Lujinxingia marina gen. nov. sp. nov., a new facultative anaerobic member of the class Deltaproteobacteria, and proposal of Lujinxingaceae fam. nov.</title>
        <authorList>
            <person name="Li C.-M."/>
        </authorList>
    </citation>
    <scope>NUCLEOTIDE SEQUENCE [LARGE SCALE GENOMIC DNA]</scope>
    <source>
        <strain evidence="2 3">B210</strain>
    </source>
</reference>
<comment type="caution">
    <text evidence="2">The sequence shown here is derived from an EMBL/GenBank/DDBJ whole genome shotgun (WGS) entry which is preliminary data.</text>
</comment>
<name>A0A328C3Q6_9DELT</name>
<dbReference type="Pfam" id="PF17131">
    <property type="entry name" value="LolA_like"/>
    <property type="match status" value="1"/>
</dbReference>
<proteinExistence type="predicted"/>
<evidence type="ECO:0000313" key="3">
    <source>
        <dbReference type="Proteomes" id="UP000249169"/>
    </source>
</evidence>
<evidence type="ECO:0000313" key="2">
    <source>
        <dbReference type="EMBL" id="RAL20556.1"/>
    </source>
</evidence>
<dbReference type="InterPro" id="IPR033399">
    <property type="entry name" value="TP_0789-like"/>
</dbReference>
<dbReference type="CDD" id="cd16329">
    <property type="entry name" value="LolA_like"/>
    <property type="match status" value="1"/>
</dbReference>
<feature type="domain" description="Uncharacterized protein TP-0789" evidence="1">
    <location>
        <begin position="104"/>
        <end position="284"/>
    </location>
</feature>
<organism evidence="2 3">
    <name type="scientific">Lujinxingia litoralis</name>
    <dbReference type="NCBI Taxonomy" id="2211119"/>
    <lineage>
        <taxon>Bacteria</taxon>
        <taxon>Deltaproteobacteria</taxon>
        <taxon>Bradymonadales</taxon>
        <taxon>Lujinxingiaceae</taxon>
        <taxon>Lujinxingia</taxon>
    </lineage>
</organism>